<organism evidence="2 3">
    <name type="scientific">Ancylostoma duodenale</name>
    <dbReference type="NCBI Taxonomy" id="51022"/>
    <lineage>
        <taxon>Eukaryota</taxon>
        <taxon>Metazoa</taxon>
        <taxon>Ecdysozoa</taxon>
        <taxon>Nematoda</taxon>
        <taxon>Chromadorea</taxon>
        <taxon>Rhabditida</taxon>
        <taxon>Rhabditina</taxon>
        <taxon>Rhabditomorpha</taxon>
        <taxon>Strongyloidea</taxon>
        <taxon>Ancylostomatidae</taxon>
        <taxon>Ancylostomatinae</taxon>
        <taxon>Ancylostoma</taxon>
    </lineage>
</organism>
<protein>
    <submittedName>
        <fullName evidence="2">Amidase</fullName>
    </submittedName>
</protein>
<evidence type="ECO:0000259" key="1">
    <source>
        <dbReference type="Pfam" id="PF01425"/>
    </source>
</evidence>
<dbReference type="AlphaFoldDB" id="A0A0C2DQH4"/>
<evidence type="ECO:0000313" key="3">
    <source>
        <dbReference type="Proteomes" id="UP000054047"/>
    </source>
</evidence>
<dbReference type="SUPFAM" id="SSF75304">
    <property type="entry name" value="Amidase signature (AS) enzymes"/>
    <property type="match status" value="1"/>
</dbReference>
<evidence type="ECO:0000313" key="2">
    <source>
        <dbReference type="EMBL" id="KIH64937.1"/>
    </source>
</evidence>
<dbReference type="Pfam" id="PF01425">
    <property type="entry name" value="Amidase"/>
    <property type="match status" value="2"/>
</dbReference>
<feature type="domain" description="Amidase" evidence="1">
    <location>
        <begin position="119"/>
        <end position="242"/>
    </location>
</feature>
<dbReference type="GO" id="GO:0032543">
    <property type="term" value="P:mitochondrial translation"/>
    <property type="evidence" value="ECO:0007669"/>
    <property type="project" value="TreeGrafter"/>
</dbReference>
<accession>A0A0C2DQH4</accession>
<dbReference type="GO" id="GO:0005739">
    <property type="term" value="C:mitochondrion"/>
    <property type="evidence" value="ECO:0007669"/>
    <property type="project" value="TreeGrafter"/>
</dbReference>
<dbReference type="PANTHER" id="PTHR11895">
    <property type="entry name" value="TRANSAMIDASE"/>
    <property type="match status" value="1"/>
</dbReference>
<dbReference type="GO" id="GO:0070681">
    <property type="term" value="P:glutaminyl-tRNAGln biosynthesis via transamidation"/>
    <property type="evidence" value="ECO:0007669"/>
    <property type="project" value="TreeGrafter"/>
</dbReference>
<dbReference type="InterPro" id="IPR000120">
    <property type="entry name" value="Amidase"/>
</dbReference>
<dbReference type="EMBL" id="KN727797">
    <property type="protein sequence ID" value="KIH64937.1"/>
    <property type="molecule type" value="Genomic_DNA"/>
</dbReference>
<dbReference type="GO" id="GO:0030956">
    <property type="term" value="C:glutamyl-tRNA(Gln) amidotransferase complex"/>
    <property type="evidence" value="ECO:0007669"/>
    <property type="project" value="TreeGrafter"/>
</dbReference>
<dbReference type="Gene3D" id="3.90.1300.10">
    <property type="entry name" value="Amidase signature (AS) domain"/>
    <property type="match status" value="2"/>
</dbReference>
<dbReference type="OrthoDB" id="421993at2759"/>
<proteinExistence type="predicted"/>
<gene>
    <name evidence="2" type="ORF">ANCDUO_04742</name>
</gene>
<reference evidence="2 3" key="1">
    <citation type="submission" date="2013-12" db="EMBL/GenBank/DDBJ databases">
        <title>Draft genome of the parsitic nematode Ancylostoma duodenale.</title>
        <authorList>
            <person name="Mitreva M."/>
        </authorList>
    </citation>
    <scope>NUCLEOTIDE SEQUENCE [LARGE SCALE GENOMIC DNA]</scope>
    <source>
        <strain evidence="2 3">Zhejiang</strain>
    </source>
</reference>
<keyword evidence="3" id="KW-1185">Reference proteome</keyword>
<dbReference type="InterPro" id="IPR036928">
    <property type="entry name" value="AS_sf"/>
</dbReference>
<feature type="domain" description="Amidase" evidence="1">
    <location>
        <begin position="243"/>
        <end position="459"/>
    </location>
</feature>
<dbReference type="GO" id="GO:0050567">
    <property type="term" value="F:glutaminyl-tRNA synthase (glutamine-hydrolyzing) activity"/>
    <property type="evidence" value="ECO:0007669"/>
    <property type="project" value="TreeGrafter"/>
</dbReference>
<name>A0A0C2DQH4_9BILA</name>
<dbReference type="InterPro" id="IPR023631">
    <property type="entry name" value="Amidase_dom"/>
</dbReference>
<dbReference type="PANTHER" id="PTHR11895:SF7">
    <property type="entry name" value="GLUTAMYL-TRNA(GLN) AMIDOTRANSFERASE SUBUNIT A, MITOCHONDRIAL"/>
    <property type="match status" value="1"/>
</dbReference>
<dbReference type="Proteomes" id="UP000054047">
    <property type="component" value="Unassembled WGS sequence"/>
</dbReference>
<sequence>MQPPPMTHDGIDPRRRLTQRRLRECGRRGVRQTAGEGRGRIRRICATGRLACCQFLNIFFIAMILGGEAVTVLNELEQCENLEGLLLFPPTLLLNHVSIAVEAWVMQRIEAAIECAIKSRKYGVFITETFDLARSQAQSAVKKGLTPFPVVVKDCFAVEGYAMTCASKMLENYVPPYTATVVQRLLDKGGCIVGKANMDEFCMGTSSVLGHFGPVKSALTEDVAEDWLVPGGSSGGSAVAVQLEMMTGIDSQDSTSTELPLSAACSSLSGLRIGIPKEYHNEFLSDDAWEVWNHAANLLHRKGAKIVEVSLPHTKYSLVCYQVISAADIASNMARYDSIEYGHRSKNEKSTFDLYASSRSEAFNIVVKRRIMAGNYFLMRENRKQFFDKALRVRQAIAREIYDVFGSVDLLLTPTATGPPPLFSRLRQGFYKREDQDDFYTQPANLAGKTNDGISNGEKTVLFYFAPTPMPKTGKPITPKASHEEELAV</sequence>